<dbReference type="Proteomes" id="UP000799324">
    <property type="component" value="Unassembled WGS sequence"/>
</dbReference>
<gene>
    <name evidence="4" type="ORF">K491DRAFT_693174</name>
</gene>
<dbReference type="InterPro" id="IPR002182">
    <property type="entry name" value="NB-ARC"/>
</dbReference>
<dbReference type="SMART" id="SM00028">
    <property type="entry name" value="TPR"/>
    <property type="match status" value="6"/>
</dbReference>
<keyword evidence="1" id="KW-0802">TPR repeat</keyword>
<dbReference type="PANTHER" id="PTHR46082">
    <property type="entry name" value="ATP/GTP-BINDING PROTEIN-RELATED"/>
    <property type="match status" value="1"/>
</dbReference>
<name>A0A6A6T562_9PLEO</name>
<feature type="domain" description="NB-ARC" evidence="3">
    <location>
        <begin position="414"/>
        <end position="527"/>
    </location>
</feature>
<dbReference type="EMBL" id="MU004353">
    <property type="protein sequence ID" value="KAF2655155.1"/>
    <property type="molecule type" value="Genomic_DNA"/>
</dbReference>
<dbReference type="PRINTS" id="PR00364">
    <property type="entry name" value="DISEASERSIST"/>
</dbReference>
<dbReference type="InterPro" id="IPR011990">
    <property type="entry name" value="TPR-like_helical_dom_sf"/>
</dbReference>
<dbReference type="SUPFAM" id="SSF53474">
    <property type="entry name" value="alpha/beta-Hydrolases"/>
    <property type="match status" value="1"/>
</dbReference>
<keyword evidence="5" id="KW-1185">Reference proteome</keyword>
<dbReference type="Gene3D" id="1.25.40.10">
    <property type="entry name" value="Tetratricopeptide repeat domain"/>
    <property type="match status" value="2"/>
</dbReference>
<reference evidence="4" key="1">
    <citation type="journal article" date="2020" name="Stud. Mycol.">
        <title>101 Dothideomycetes genomes: a test case for predicting lifestyles and emergence of pathogens.</title>
        <authorList>
            <person name="Haridas S."/>
            <person name="Albert R."/>
            <person name="Binder M."/>
            <person name="Bloem J."/>
            <person name="Labutti K."/>
            <person name="Salamov A."/>
            <person name="Andreopoulos B."/>
            <person name="Baker S."/>
            <person name="Barry K."/>
            <person name="Bills G."/>
            <person name="Bluhm B."/>
            <person name="Cannon C."/>
            <person name="Castanera R."/>
            <person name="Culley D."/>
            <person name="Daum C."/>
            <person name="Ezra D."/>
            <person name="Gonzalez J."/>
            <person name="Henrissat B."/>
            <person name="Kuo A."/>
            <person name="Liang C."/>
            <person name="Lipzen A."/>
            <person name="Lutzoni F."/>
            <person name="Magnuson J."/>
            <person name="Mondo S."/>
            <person name="Nolan M."/>
            <person name="Ohm R."/>
            <person name="Pangilinan J."/>
            <person name="Park H.-J."/>
            <person name="Ramirez L."/>
            <person name="Alfaro M."/>
            <person name="Sun H."/>
            <person name="Tritt A."/>
            <person name="Yoshinaga Y."/>
            <person name="Zwiers L.-H."/>
            <person name="Turgeon B."/>
            <person name="Goodwin S."/>
            <person name="Spatafora J."/>
            <person name="Crous P."/>
            <person name="Grigoriev I."/>
        </authorList>
    </citation>
    <scope>NUCLEOTIDE SEQUENCE</scope>
    <source>
        <strain evidence="4">CBS 122681</strain>
    </source>
</reference>
<feature type="region of interest" description="Disordered" evidence="2">
    <location>
        <begin position="533"/>
        <end position="552"/>
    </location>
</feature>
<evidence type="ECO:0000313" key="5">
    <source>
        <dbReference type="Proteomes" id="UP000799324"/>
    </source>
</evidence>
<dbReference type="InterPro" id="IPR019734">
    <property type="entry name" value="TPR_rpt"/>
</dbReference>
<dbReference type="GO" id="GO:0043531">
    <property type="term" value="F:ADP binding"/>
    <property type="evidence" value="ECO:0007669"/>
    <property type="project" value="InterPro"/>
</dbReference>
<dbReference type="InterPro" id="IPR053137">
    <property type="entry name" value="NLR-like"/>
</dbReference>
<dbReference type="OrthoDB" id="674604at2759"/>
<accession>A0A6A6T562</accession>
<sequence>MPTRKKGPVFRVTGLPAAQPDDELDTRLRAVIVEELIEDEPTKLDLTIAIVPSCYDNEDKTALIEFHGGVPTFLSGQMDNPLGDWQAEIGDTDVSFDCHFFGFTQLYTPTPNVPVTADIIAITGLDGHAYGSWRGKGNLGRMWLRDFLSKDLPCCRTMIYGYNSKLTSHGVDTIMDYGRGLVEELKKVRRTEELRKRPLFFITHSFGGIILAQCLVKAIQAGEDDHPTIASLHKATYGMLLFGIPHKGLLVDDIQKMLAGQENHPRSTLLQQITSKSDLLANQLVDFKNLIRDRKVVSFYETGQSRQLEFNHDTKRWKRTGDFITAVDADSALLHLPDHVEEKIPLETDHSMIVKFDARNTRGYTSARDKLRQYEQDAPHVVADRFSRDNREQSFAVVVSLFEASETNHFVAREAELAKMHEALTEGTSRRAVTLHGLGGMGKTQLAIAYTKAHRGDYSAILWLNIKDEVSVKQSYLRIAKRILQDCPSASELGVSTDEKDQDGVVAAVIRWLEQAKNTKWLMVFDNYDNPKLLDNDNEDPGVDNDDSANVPGNGNVDHPLVNIQQFLPEADHGSVIVTTRTSQVSIGRQVKVGKLGNPRDSLQILSDASQRDGVMDDPHAIRLAEELDGLPLALATAGAYLHEVATSFAEYLHLYQKSWEELHKTSPKVSTYDRRLYSTWRLSLDQVKRQSEVSSKLLQLWAYFDNQDVWFELLRAGRRDGPRWLCQLTENVLSFNQAVRVLCNYGLIELDKSSERYMAESQGYGLHGCVHAWTTHVVNQEWDAEMARVALMCVGWGISAMDSWLTHRRHLPHLTRCWKFVMDGSMDVDGMDRILHNFGYVCSSQGRFEEAEKMYLRALQDAEKHGANARETLRTVGNLGIVYTDLNRYKEAEKMLLRALQGREKVLGPDDRETLASANSLGILYAKVGQLNEAEKMYLRVLQGQENVEKQDDAFMLNAVDNLGIIYTRMERFEAAEQMYLRALSGYEKALGPEAVKTHISTLNAAQGMGFLFWKTGRTQEAEEWYLRALQGYEKALGQELVKTHIPALDATENMAVLLWTTGRIQEAEVLYEEALSGFEVAKGRTSDRYREIAEILEEIRSTRE</sequence>
<proteinExistence type="predicted"/>
<dbReference type="SUPFAM" id="SSF48452">
    <property type="entry name" value="TPR-like"/>
    <property type="match status" value="1"/>
</dbReference>
<dbReference type="SUPFAM" id="SSF52540">
    <property type="entry name" value="P-loop containing nucleoside triphosphate hydrolases"/>
    <property type="match status" value="1"/>
</dbReference>
<dbReference type="Pfam" id="PF00931">
    <property type="entry name" value="NB-ARC"/>
    <property type="match status" value="1"/>
</dbReference>
<dbReference type="InterPro" id="IPR029058">
    <property type="entry name" value="AB_hydrolase_fold"/>
</dbReference>
<evidence type="ECO:0000313" key="4">
    <source>
        <dbReference type="EMBL" id="KAF2655155.1"/>
    </source>
</evidence>
<organism evidence="4 5">
    <name type="scientific">Lophiostoma macrostomum CBS 122681</name>
    <dbReference type="NCBI Taxonomy" id="1314788"/>
    <lineage>
        <taxon>Eukaryota</taxon>
        <taxon>Fungi</taxon>
        <taxon>Dikarya</taxon>
        <taxon>Ascomycota</taxon>
        <taxon>Pezizomycotina</taxon>
        <taxon>Dothideomycetes</taxon>
        <taxon>Pleosporomycetidae</taxon>
        <taxon>Pleosporales</taxon>
        <taxon>Lophiostomataceae</taxon>
        <taxon>Lophiostoma</taxon>
    </lineage>
</organism>
<dbReference type="AlphaFoldDB" id="A0A6A6T562"/>
<dbReference type="Pfam" id="PF13424">
    <property type="entry name" value="TPR_12"/>
    <property type="match status" value="2"/>
</dbReference>
<dbReference type="Pfam" id="PF13374">
    <property type="entry name" value="TPR_10"/>
    <property type="match status" value="2"/>
</dbReference>
<dbReference type="PANTHER" id="PTHR46082:SF6">
    <property type="entry name" value="AAA+ ATPASE DOMAIN-CONTAINING PROTEIN-RELATED"/>
    <property type="match status" value="1"/>
</dbReference>
<dbReference type="InterPro" id="IPR027417">
    <property type="entry name" value="P-loop_NTPase"/>
</dbReference>
<feature type="repeat" description="TPR" evidence="1">
    <location>
        <begin position="958"/>
        <end position="991"/>
    </location>
</feature>
<dbReference type="Gene3D" id="3.40.50.300">
    <property type="entry name" value="P-loop containing nucleotide triphosphate hydrolases"/>
    <property type="match status" value="1"/>
</dbReference>
<evidence type="ECO:0000256" key="2">
    <source>
        <dbReference type="SAM" id="MobiDB-lite"/>
    </source>
</evidence>
<evidence type="ECO:0000259" key="3">
    <source>
        <dbReference type="Pfam" id="PF00931"/>
    </source>
</evidence>
<feature type="compositionally biased region" description="Acidic residues" evidence="2">
    <location>
        <begin position="536"/>
        <end position="547"/>
    </location>
</feature>
<evidence type="ECO:0000256" key="1">
    <source>
        <dbReference type="PROSITE-ProRule" id="PRU00339"/>
    </source>
</evidence>
<protein>
    <recommendedName>
        <fullName evidence="3">NB-ARC domain-containing protein</fullName>
    </recommendedName>
</protein>
<dbReference type="PROSITE" id="PS50005">
    <property type="entry name" value="TPR"/>
    <property type="match status" value="1"/>
</dbReference>